<evidence type="ECO:0000256" key="3">
    <source>
        <dbReference type="ARBA" id="ARBA00022729"/>
    </source>
</evidence>
<dbReference type="Pfam" id="PF16569">
    <property type="entry name" value="GramPos_pilinBB"/>
    <property type="match status" value="1"/>
</dbReference>
<keyword evidence="1" id="KW-0134">Cell wall</keyword>
<protein>
    <submittedName>
        <fullName evidence="8">LPXTG-motif cell wall anchor domain protein</fullName>
    </submittedName>
</protein>
<feature type="signal peptide" evidence="6">
    <location>
        <begin position="1"/>
        <end position="26"/>
    </location>
</feature>
<dbReference type="GeneID" id="79802383"/>
<dbReference type="EMBL" id="AAVO02000010">
    <property type="protein sequence ID" value="EDM87004.1"/>
    <property type="molecule type" value="Genomic_DNA"/>
</dbReference>
<dbReference type="InterPro" id="IPR019931">
    <property type="entry name" value="LPXTG_anchor"/>
</dbReference>
<feature type="chain" id="PRO_5002691042" evidence="6">
    <location>
        <begin position="27"/>
        <end position="531"/>
    </location>
</feature>
<reference evidence="8 9" key="2">
    <citation type="submission" date="2007-04" db="EMBL/GenBank/DDBJ databases">
        <title>Draft genome sequence of Ruminococcus obeum (ATCC 29174).</title>
        <authorList>
            <person name="Sudarsanam P."/>
            <person name="Ley R."/>
            <person name="Guruge J."/>
            <person name="Turnbaugh P.J."/>
            <person name="Mahowald M."/>
            <person name="Liep D."/>
            <person name="Gordon J."/>
        </authorList>
    </citation>
    <scope>NUCLEOTIDE SEQUENCE [LARGE SCALE GENOMIC DNA]</scope>
    <source>
        <strain evidence="8 9">ATCC 29174</strain>
    </source>
</reference>
<dbReference type="Pfam" id="PF17802">
    <property type="entry name" value="SpaA"/>
    <property type="match status" value="1"/>
</dbReference>
<accession>A5ZTT3</accession>
<keyword evidence="3 6" id="KW-0732">Signal</keyword>
<keyword evidence="5" id="KW-0472">Membrane</keyword>
<comment type="caution">
    <text evidence="8">The sequence shown here is derived from an EMBL/GenBank/DDBJ whole genome shotgun (WGS) entry which is preliminary data.</text>
</comment>
<keyword evidence="5" id="KW-0812">Transmembrane</keyword>
<dbReference type="Gene3D" id="2.60.40.10">
    <property type="entry name" value="Immunoglobulins"/>
    <property type="match status" value="1"/>
</dbReference>
<feature type="domain" description="Gram-positive cocci surface proteins LPxTG" evidence="7">
    <location>
        <begin position="496"/>
        <end position="531"/>
    </location>
</feature>
<feature type="transmembrane region" description="Helical" evidence="5">
    <location>
        <begin position="502"/>
        <end position="524"/>
    </location>
</feature>
<dbReference type="PROSITE" id="PS50847">
    <property type="entry name" value="GRAM_POS_ANCHORING"/>
    <property type="match status" value="1"/>
</dbReference>
<dbReference type="RefSeq" id="WP_005423927.1">
    <property type="nucleotide sequence ID" value="NZ_CP102265.1"/>
</dbReference>
<sequence length="531" mass="56458">MKKMRKIFAVLLTLAMVLTMSMTAFATSNANAGNDNIFGTANDTATITVTGIDNETGIQVNAYKVVEAKYEGTGSTFSGYKSLYPTVITQDMVKANLTTLSPTQLNGLANAVIANTSKTAIALSNTEGTTWTANVSAGTYLVLVSNTEAHSYNPMVVSAYYINKDGKTDISEGKVTLTTNVANAKKSDKPSIDKKITGSNGNDYGNSVEVGDTVNYEVTVNPIPSYTGSHPKFYVEDTLSAGLDFAKDNNNNAINPIVKVGNNTLVKDTDYTVSFEGRKLTVNFVVGSAYKLNAYASQSLTITYAAKVNSDAVVFTSVNTNDAKLYYTNDSKVDGNDDSTEKKTYTYTFEIGGEASGTTGIITKTGKDKGEENPLPGALFGLYKSGDDVTADTVATAADNAAYKTAKSDADGQIKFSQLKEGTYYLKELNAPDGYSVNTHVYTVVIDTTYNDNGTLASWSVTIDNDKTSTFTSKNDGTWEAAINGTNIVNTTLSSLPSTGGIGTTIFTIAGCLIMVTAAGLFFASRKRTNK</sequence>
<dbReference type="NCBIfam" id="NF033902">
    <property type="entry name" value="iso_D2_wall_anc"/>
    <property type="match status" value="1"/>
</dbReference>
<dbReference type="AlphaFoldDB" id="A5ZTT3"/>
<evidence type="ECO:0000313" key="8">
    <source>
        <dbReference type="EMBL" id="EDM87004.1"/>
    </source>
</evidence>
<evidence type="ECO:0000256" key="6">
    <source>
        <dbReference type="SAM" id="SignalP"/>
    </source>
</evidence>
<evidence type="ECO:0000256" key="4">
    <source>
        <dbReference type="ARBA" id="ARBA00023088"/>
    </source>
</evidence>
<dbReference type="InterPro" id="IPR013783">
    <property type="entry name" value="Ig-like_fold"/>
</dbReference>
<keyword evidence="2" id="KW-0964">Secreted</keyword>
<dbReference type="InterPro" id="IPR032334">
    <property type="entry name" value="GramPos_pilinBB"/>
</dbReference>
<keyword evidence="4" id="KW-0572">Peptidoglycan-anchor</keyword>
<dbReference type="NCBIfam" id="TIGR04226">
    <property type="entry name" value="RrgB_K2N_iso_D2"/>
    <property type="match status" value="1"/>
</dbReference>
<evidence type="ECO:0000259" key="7">
    <source>
        <dbReference type="PROSITE" id="PS50847"/>
    </source>
</evidence>
<dbReference type="InterPro" id="IPR026466">
    <property type="entry name" value="Fim_isopep_form_D2_dom"/>
</dbReference>
<dbReference type="InterPro" id="IPR041033">
    <property type="entry name" value="SpaA_PFL_dom_1"/>
</dbReference>
<dbReference type="NCBIfam" id="TIGR01167">
    <property type="entry name" value="LPXTG_anchor"/>
    <property type="match status" value="1"/>
</dbReference>
<evidence type="ECO:0000313" key="9">
    <source>
        <dbReference type="Proteomes" id="UP000006002"/>
    </source>
</evidence>
<keyword evidence="5" id="KW-1133">Transmembrane helix</keyword>
<name>A5ZTT3_9FIRM</name>
<proteinExistence type="predicted"/>
<evidence type="ECO:0000256" key="5">
    <source>
        <dbReference type="SAM" id="Phobius"/>
    </source>
</evidence>
<dbReference type="eggNOG" id="COG4932">
    <property type="taxonomic scope" value="Bacteria"/>
</dbReference>
<organism evidence="8 9">
    <name type="scientific">Blautia obeum ATCC 29174</name>
    <dbReference type="NCBI Taxonomy" id="411459"/>
    <lineage>
        <taxon>Bacteria</taxon>
        <taxon>Bacillati</taxon>
        <taxon>Bacillota</taxon>
        <taxon>Clostridia</taxon>
        <taxon>Lachnospirales</taxon>
        <taxon>Lachnospiraceae</taxon>
        <taxon>Blautia</taxon>
    </lineage>
</organism>
<evidence type="ECO:0000256" key="2">
    <source>
        <dbReference type="ARBA" id="ARBA00022525"/>
    </source>
</evidence>
<evidence type="ECO:0000256" key="1">
    <source>
        <dbReference type="ARBA" id="ARBA00022512"/>
    </source>
</evidence>
<dbReference type="SUPFAM" id="SSF49478">
    <property type="entry name" value="Cna protein B-type domain"/>
    <property type="match status" value="1"/>
</dbReference>
<dbReference type="Gene3D" id="2.60.40.740">
    <property type="match status" value="1"/>
</dbReference>
<dbReference type="InterPro" id="IPR048052">
    <property type="entry name" value="FM1-like"/>
</dbReference>
<dbReference type="Proteomes" id="UP000006002">
    <property type="component" value="Unassembled WGS sequence"/>
</dbReference>
<gene>
    <name evidence="8" type="ORF">RUMOBE_02412</name>
</gene>
<reference evidence="8 9" key="1">
    <citation type="submission" date="2007-03" db="EMBL/GenBank/DDBJ databases">
        <authorList>
            <person name="Fulton L."/>
            <person name="Clifton S."/>
            <person name="Fulton B."/>
            <person name="Xu J."/>
            <person name="Minx P."/>
            <person name="Pepin K.H."/>
            <person name="Johnson M."/>
            <person name="Thiruvilangam P."/>
            <person name="Bhonagiri V."/>
            <person name="Nash W.E."/>
            <person name="Mardis E.R."/>
            <person name="Wilson R.K."/>
        </authorList>
    </citation>
    <scope>NUCLEOTIDE SEQUENCE [LARGE SCALE GENOMIC DNA]</scope>
    <source>
        <strain evidence="8 9">ATCC 29174</strain>
    </source>
</reference>
<dbReference type="Pfam" id="PF00746">
    <property type="entry name" value="Gram_pos_anchor"/>
    <property type="match status" value="1"/>
</dbReference>
<dbReference type="HOGENOM" id="CLU_028873_3_0_9"/>